<comment type="caution">
    <text evidence="1">The sequence shown here is derived from an EMBL/GenBank/DDBJ whole genome shotgun (WGS) entry which is preliminary data.</text>
</comment>
<gene>
    <name evidence="1" type="ORF">IPN75_10755</name>
</gene>
<dbReference type="Proteomes" id="UP000808146">
    <property type="component" value="Unassembled WGS sequence"/>
</dbReference>
<dbReference type="EMBL" id="JADKBR010000015">
    <property type="protein sequence ID" value="MBK8890820.1"/>
    <property type="molecule type" value="Genomic_DNA"/>
</dbReference>
<accession>A0A9D7LRP1</accession>
<dbReference type="AlphaFoldDB" id="A0A9D7LRP1"/>
<evidence type="ECO:0000313" key="1">
    <source>
        <dbReference type="EMBL" id="MBK8890820.1"/>
    </source>
</evidence>
<reference evidence="1" key="1">
    <citation type="submission" date="2020-10" db="EMBL/GenBank/DDBJ databases">
        <title>Connecting structure to function with the recovery of over 1000 high-quality activated sludge metagenome-assembled genomes encoding full-length rRNA genes using long-read sequencing.</title>
        <authorList>
            <person name="Singleton C.M."/>
            <person name="Petriglieri F."/>
            <person name="Kristensen J.M."/>
            <person name="Kirkegaard R.H."/>
            <person name="Michaelsen T.Y."/>
            <person name="Andersen M.H."/>
            <person name="Karst S.M."/>
            <person name="Dueholm M.S."/>
            <person name="Nielsen P.H."/>
            <person name="Albertsen M."/>
        </authorList>
    </citation>
    <scope>NUCLEOTIDE SEQUENCE</scope>
    <source>
        <strain evidence="1">OdNE_18-Q3-R46-58_BAT3C.305</strain>
    </source>
</reference>
<organism evidence="1 2">
    <name type="scientific">Candidatus Dechloromonas phosphorivorans</name>
    <dbReference type="NCBI Taxonomy" id="2899244"/>
    <lineage>
        <taxon>Bacteria</taxon>
        <taxon>Pseudomonadati</taxon>
        <taxon>Pseudomonadota</taxon>
        <taxon>Betaproteobacteria</taxon>
        <taxon>Rhodocyclales</taxon>
        <taxon>Azonexaceae</taxon>
        <taxon>Dechloromonas</taxon>
    </lineage>
</organism>
<sequence>MIRIVCPSCHSPLSRAELEQATIDGHLSMVCPECSMVLLTEPVDEHLIQHPEEAPAHA</sequence>
<name>A0A9D7LRP1_9RHOO</name>
<protein>
    <submittedName>
        <fullName evidence="1">Uncharacterized protein</fullName>
    </submittedName>
</protein>
<proteinExistence type="predicted"/>
<evidence type="ECO:0000313" key="2">
    <source>
        <dbReference type="Proteomes" id="UP000808146"/>
    </source>
</evidence>